<dbReference type="GO" id="GO:0016787">
    <property type="term" value="F:hydrolase activity"/>
    <property type="evidence" value="ECO:0007669"/>
    <property type="project" value="UniProtKB-KW"/>
</dbReference>
<sequence length="64" mass="7222">MLAFARNFWANAETAWRLKLAEARHPIALAAAGHCALPDDLAVRIANRFTTDREEEMFRLPGRA</sequence>
<organism evidence="1 2">
    <name type="scientific">Bradyrhizobium shewense</name>
    <dbReference type="NCBI Taxonomy" id="1761772"/>
    <lineage>
        <taxon>Bacteria</taxon>
        <taxon>Pseudomonadati</taxon>
        <taxon>Pseudomonadota</taxon>
        <taxon>Alphaproteobacteria</taxon>
        <taxon>Hyphomicrobiales</taxon>
        <taxon>Nitrobacteraceae</taxon>
        <taxon>Bradyrhizobium</taxon>
    </lineage>
</organism>
<accession>A0A1C3UPS7</accession>
<protein>
    <submittedName>
        <fullName evidence="1">Putative hydrolase of the HAD superfamily</fullName>
    </submittedName>
</protein>
<keyword evidence="2" id="KW-1185">Reference proteome</keyword>
<dbReference type="AlphaFoldDB" id="A0A1C3UPS7"/>
<evidence type="ECO:0000313" key="1">
    <source>
        <dbReference type="EMBL" id="SCB17452.1"/>
    </source>
</evidence>
<dbReference type="Proteomes" id="UP000199184">
    <property type="component" value="Unassembled WGS sequence"/>
</dbReference>
<dbReference type="EMBL" id="FMAI01000002">
    <property type="protein sequence ID" value="SCB17452.1"/>
    <property type="molecule type" value="Genomic_DNA"/>
</dbReference>
<reference evidence="2" key="1">
    <citation type="submission" date="2016-08" db="EMBL/GenBank/DDBJ databases">
        <authorList>
            <person name="Varghese N."/>
            <person name="Submissions Spin"/>
        </authorList>
    </citation>
    <scope>NUCLEOTIDE SEQUENCE [LARGE SCALE GENOMIC DNA]</scope>
    <source>
        <strain evidence="2">ERR11</strain>
    </source>
</reference>
<proteinExistence type="predicted"/>
<name>A0A1C3UPS7_9BRAD</name>
<gene>
    <name evidence="1" type="ORF">GA0061098_1002263</name>
</gene>
<evidence type="ECO:0000313" key="2">
    <source>
        <dbReference type="Proteomes" id="UP000199184"/>
    </source>
</evidence>
<keyword evidence="1" id="KW-0378">Hydrolase</keyword>